<dbReference type="SUPFAM" id="SSF51556">
    <property type="entry name" value="Metallo-dependent hydrolases"/>
    <property type="match status" value="1"/>
</dbReference>
<dbReference type="PhylomeDB" id="T1IKS7"/>
<accession>T1IKS7</accession>
<evidence type="ECO:0000313" key="2">
    <source>
        <dbReference type="EnsemblMetazoa" id="SMAR001531-PA"/>
    </source>
</evidence>
<dbReference type="InterPro" id="IPR032466">
    <property type="entry name" value="Metal_Hydrolase"/>
</dbReference>
<dbReference type="OMA" id="PDEHANC"/>
<keyword evidence="1" id="KW-0862">Zinc</keyword>
<comment type="catalytic activity">
    <reaction evidence="1">
        <text>an L-aminoacyl-L-amino acid + H2O = 2 an L-alpha-amino acid</text>
        <dbReference type="Rhea" id="RHEA:48940"/>
        <dbReference type="ChEBI" id="CHEBI:15377"/>
        <dbReference type="ChEBI" id="CHEBI:59869"/>
        <dbReference type="ChEBI" id="CHEBI:77460"/>
        <dbReference type="EC" id="3.4.13.19"/>
    </reaction>
</comment>
<comment type="subcellular location">
    <subcellularLocation>
        <location evidence="1">Membrane</location>
        <topology evidence="1">Lipid-anchor</topology>
        <topology evidence="1">GPI-anchor</topology>
    </subcellularLocation>
</comment>
<dbReference type="Proteomes" id="UP000014500">
    <property type="component" value="Unassembled WGS sequence"/>
</dbReference>
<dbReference type="AlphaFoldDB" id="T1IKS7"/>
<name>T1IKS7_STRMM</name>
<dbReference type="STRING" id="126957.T1IKS7"/>
<dbReference type="Gene3D" id="3.20.20.140">
    <property type="entry name" value="Metal-dependent hydrolases"/>
    <property type="match status" value="1"/>
</dbReference>
<comment type="similarity">
    <text evidence="1">Belongs to the metallo-dependent hydrolases superfamily. Peptidase M19 family.</text>
</comment>
<evidence type="ECO:0000256" key="1">
    <source>
        <dbReference type="RuleBase" id="RU341113"/>
    </source>
</evidence>
<keyword evidence="3" id="KW-1185">Reference proteome</keyword>
<organism evidence="2 3">
    <name type="scientific">Strigamia maritima</name>
    <name type="common">European centipede</name>
    <name type="synonym">Geophilus maritimus</name>
    <dbReference type="NCBI Taxonomy" id="126957"/>
    <lineage>
        <taxon>Eukaryota</taxon>
        <taxon>Metazoa</taxon>
        <taxon>Ecdysozoa</taxon>
        <taxon>Arthropoda</taxon>
        <taxon>Myriapoda</taxon>
        <taxon>Chilopoda</taxon>
        <taxon>Pleurostigmophora</taxon>
        <taxon>Geophilomorpha</taxon>
        <taxon>Linotaeniidae</taxon>
        <taxon>Strigamia</taxon>
    </lineage>
</organism>
<keyword evidence="1" id="KW-0336">GPI-anchor</keyword>
<reference evidence="2" key="2">
    <citation type="submission" date="2015-02" db="UniProtKB">
        <authorList>
            <consortium name="EnsemblMetazoa"/>
        </authorList>
    </citation>
    <scope>IDENTIFICATION</scope>
</reference>
<dbReference type="eggNOG" id="KOG4127">
    <property type="taxonomic scope" value="Eukaryota"/>
</dbReference>
<dbReference type="GO" id="GO:0070573">
    <property type="term" value="F:metallodipeptidase activity"/>
    <property type="evidence" value="ECO:0007669"/>
    <property type="project" value="InterPro"/>
</dbReference>
<dbReference type="PANTHER" id="PTHR10443:SF12">
    <property type="entry name" value="DIPEPTIDASE"/>
    <property type="match status" value="1"/>
</dbReference>
<comment type="cofactor">
    <cofactor evidence="1">
        <name>Zn(2+)</name>
        <dbReference type="ChEBI" id="CHEBI:29105"/>
    </cofactor>
</comment>
<dbReference type="GO" id="GO:0098552">
    <property type="term" value="C:side of membrane"/>
    <property type="evidence" value="ECO:0007669"/>
    <property type="project" value="UniProtKB-KW"/>
</dbReference>
<dbReference type="InterPro" id="IPR008257">
    <property type="entry name" value="Pept_M19"/>
</dbReference>
<dbReference type="EMBL" id="JH430627">
    <property type="status" value="NOT_ANNOTATED_CDS"/>
    <property type="molecule type" value="Genomic_DNA"/>
</dbReference>
<protein>
    <recommendedName>
        <fullName evidence="1">Dipeptidase</fullName>
        <ecNumber evidence="1">3.4.13.19</ecNumber>
    </recommendedName>
</protein>
<keyword evidence="1" id="KW-0479">Metal-binding</keyword>
<dbReference type="Pfam" id="PF01244">
    <property type="entry name" value="Peptidase_M19"/>
    <property type="match status" value="1"/>
</dbReference>
<reference evidence="3" key="1">
    <citation type="submission" date="2011-05" db="EMBL/GenBank/DDBJ databases">
        <authorList>
            <person name="Richards S.R."/>
            <person name="Qu J."/>
            <person name="Jiang H."/>
            <person name="Jhangiani S.N."/>
            <person name="Agravi P."/>
            <person name="Goodspeed R."/>
            <person name="Gross S."/>
            <person name="Mandapat C."/>
            <person name="Jackson L."/>
            <person name="Mathew T."/>
            <person name="Pu L."/>
            <person name="Thornton R."/>
            <person name="Saada N."/>
            <person name="Wilczek-Boney K.B."/>
            <person name="Lee S."/>
            <person name="Kovar C."/>
            <person name="Wu Y."/>
            <person name="Scherer S.E."/>
            <person name="Worley K.C."/>
            <person name="Muzny D.M."/>
            <person name="Gibbs R."/>
        </authorList>
    </citation>
    <scope>NUCLEOTIDE SEQUENCE</scope>
    <source>
        <strain evidence="3">Brora</strain>
    </source>
</reference>
<comment type="subunit">
    <text evidence="1">Homodimer; disulfide-linked.</text>
</comment>
<dbReference type="EnsemblMetazoa" id="SMAR001531-RA">
    <property type="protein sequence ID" value="SMAR001531-PA"/>
    <property type="gene ID" value="SMAR001531"/>
</dbReference>
<dbReference type="EC" id="3.4.13.19" evidence="1"/>
<dbReference type="GO" id="GO:0006508">
    <property type="term" value="P:proteolysis"/>
    <property type="evidence" value="ECO:0007669"/>
    <property type="project" value="UniProtKB-KW"/>
</dbReference>
<sequence length="117" mass="13289">MVGCLVRMNALCNDHVDYIRQVAGVDYLGFGGDYDGVNRLPKGLEDVSKYPDLITELINRGWIEEDLKKIIGLNIIRVLRKAEEIRDQMALEGVQPLEDLIPPEFMEGLNNCTYDFS</sequence>
<dbReference type="HOGENOM" id="CLU_2160840_0_0_1"/>
<dbReference type="GO" id="GO:0046872">
    <property type="term" value="F:metal ion binding"/>
    <property type="evidence" value="ECO:0007669"/>
    <property type="project" value="UniProtKB-UniRule"/>
</dbReference>
<keyword evidence="1" id="KW-0472">Membrane</keyword>
<keyword evidence="1" id="KW-0645">Protease</keyword>
<dbReference type="PROSITE" id="PS51365">
    <property type="entry name" value="RENAL_DIPEPTIDASE_2"/>
    <property type="match status" value="1"/>
</dbReference>
<keyword evidence="1" id="KW-0482">Metalloprotease</keyword>
<keyword evidence="1" id="KW-0224">Dipeptidase</keyword>
<evidence type="ECO:0000313" key="3">
    <source>
        <dbReference type="Proteomes" id="UP000014500"/>
    </source>
</evidence>
<keyword evidence="1" id="KW-0449">Lipoprotein</keyword>
<proteinExistence type="inferred from homology"/>
<keyword evidence="1" id="KW-0378">Hydrolase</keyword>
<keyword evidence="1" id="KW-1015">Disulfide bond</keyword>
<dbReference type="PANTHER" id="PTHR10443">
    <property type="entry name" value="MICROSOMAL DIPEPTIDASE"/>
    <property type="match status" value="1"/>
</dbReference>
<keyword evidence="1" id="KW-0325">Glycoprotein</keyword>